<evidence type="ECO:0000256" key="5">
    <source>
        <dbReference type="ARBA" id="ARBA00022833"/>
    </source>
</evidence>
<dbReference type="PANTHER" id="PTHR24399">
    <property type="entry name" value="ZINC FINGER AND BTB DOMAIN-CONTAINING"/>
    <property type="match status" value="1"/>
</dbReference>
<protein>
    <recommendedName>
        <fullName evidence="11">C2H2-type domain-containing protein</fullName>
    </recommendedName>
</protein>
<dbReference type="GO" id="GO:0008270">
    <property type="term" value="F:zinc ion binding"/>
    <property type="evidence" value="ECO:0007669"/>
    <property type="project" value="UniProtKB-KW"/>
</dbReference>
<dbReference type="AlphaFoldDB" id="A0A7R8V6V9"/>
<dbReference type="Proteomes" id="UP000594454">
    <property type="component" value="Chromosome 6"/>
</dbReference>
<dbReference type="PANTHER" id="PTHR24399:SF23">
    <property type="entry name" value="C2H2-TYPE DOMAIN-CONTAINING PROTEIN"/>
    <property type="match status" value="1"/>
</dbReference>
<keyword evidence="4 10" id="KW-0863">Zinc-finger</keyword>
<keyword evidence="8" id="KW-0804">Transcription</keyword>
<sequence length="367" mass="42010">MEKTPNGKDSDIQMFTSISCMLCDLTVTKEEILKHITTHKNESPFQCPDCSDLFGDLEAFRDHVDLPGNLPSNDCTTVSQTTAERCLENIMEYPHERRKSVAIDPPISFKGLQKTTNSIDDRRVGPKLHSEIKPEIKIGKEQIVKIKNLNGGFDETKTSLQKTVDSAAALEHNFDMTKCDSPTNQNASRNTFNCLTCNKSFSKKSNLQIHKRIHSGVQDYQCNYCGRTFSYAGNLKVHLRKHTGDRPYQCKVCKKTFYNASNRSHHERKHAGEKVRCETCGKYVSDLSSYIKHRRIHTGQKSYECEICKKSFRQMEHLRKHIRGHTGEKPFCCDICKKCFGRKDVLAIHKRRHSTKNSKNSSKDSIN</sequence>
<keyword evidence="6" id="KW-0805">Transcription regulation</keyword>
<dbReference type="Pfam" id="PF00096">
    <property type="entry name" value="zf-C2H2"/>
    <property type="match status" value="5"/>
</dbReference>
<name>A0A7R8V6V9_HERIL</name>
<dbReference type="GO" id="GO:0005654">
    <property type="term" value="C:nucleoplasm"/>
    <property type="evidence" value="ECO:0007669"/>
    <property type="project" value="TreeGrafter"/>
</dbReference>
<evidence type="ECO:0000259" key="11">
    <source>
        <dbReference type="PROSITE" id="PS50157"/>
    </source>
</evidence>
<dbReference type="Gene3D" id="3.30.40.10">
    <property type="entry name" value="Zinc/RING finger domain, C3HC4 (zinc finger)"/>
    <property type="match status" value="1"/>
</dbReference>
<dbReference type="InterPro" id="IPR013083">
    <property type="entry name" value="Znf_RING/FYVE/PHD"/>
</dbReference>
<dbReference type="PROSITE" id="PS00028">
    <property type="entry name" value="ZINC_FINGER_C2H2_1"/>
    <property type="match status" value="6"/>
</dbReference>
<evidence type="ECO:0000256" key="10">
    <source>
        <dbReference type="PROSITE-ProRule" id="PRU00042"/>
    </source>
</evidence>
<keyword evidence="3" id="KW-0677">Repeat</keyword>
<keyword evidence="9" id="KW-0539">Nucleus</keyword>
<keyword evidence="5" id="KW-0862">Zinc</keyword>
<keyword evidence="2" id="KW-0479">Metal-binding</keyword>
<dbReference type="InterPro" id="IPR036236">
    <property type="entry name" value="Znf_C2H2_sf"/>
</dbReference>
<keyword evidence="7" id="KW-0238">DNA-binding</keyword>
<evidence type="ECO:0000256" key="4">
    <source>
        <dbReference type="ARBA" id="ARBA00022771"/>
    </source>
</evidence>
<feature type="domain" description="C2H2-type" evidence="11">
    <location>
        <begin position="275"/>
        <end position="302"/>
    </location>
</feature>
<dbReference type="Pfam" id="PF13912">
    <property type="entry name" value="zf-C2H2_6"/>
    <property type="match status" value="1"/>
</dbReference>
<feature type="domain" description="C2H2-type" evidence="11">
    <location>
        <begin position="303"/>
        <end position="330"/>
    </location>
</feature>
<evidence type="ECO:0000256" key="9">
    <source>
        <dbReference type="ARBA" id="ARBA00023242"/>
    </source>
</evidence>
<evidence type="ECO:0000256" key="2">
    <source>
        <dbReference type="ARBA" id="ARBA00022723"/>
    </source>
</evidence>
<dbReference type="GO" id="GO:0000978">
    <property type="term" value="F:RNA polymerase II cis-regulatory region sequence-specific DNA binding"/>
    <property type="evidence" value="ECO:0007669"/>
    <property type="project" value="TreeGrafter"/>
</dbReference>
<evidence type="ECO:0000256" key="7">
    <source>
        <dbReference type="ARBA" id="ARBA00023125"/>
    </source>
</evidence>
<keyword evidence="13" id="KW-1185">Reference proteome</keyword>
<dbReference type="Gene3D" id="3.30.160.60">
    <property type="entry name" value="Classic Zinc Finger"/>
    <property type="match status" value="6"/>
</dbReference>
<dbReference type="FunFam" id="3.30.160.60:FF:000624">
    <property type="entry name" value="zinc finger protein 697"/>
    <property type="match status" value="1"/>
</dbReference>
<proteinExistence type="predicted"/>
<comment type="subcellular location">
    <subcellularLocation>
        <location evidence="1">Nucleus</location>
    </subcellularLocation>
</comment>
<evidence type="ECO:0000313" key="12">
    <source>
        <dbReference type="EMBL" id="CAD7093102.1"/>
    </source>
</evidence>
<dbReference type="SUPFAM" id="SSF57667">
    <property type="entry name" value="beta-beta-alpha zinc fingers"/>
    <property type="match status" value="4"/>
</dbReference>
<evidence type="ECO:0000256" key="8">
    <source>
        <dbReference type="ARBA" id="ARBA00023163"/>
    </source>
</evidence>
<evidence type="ECO:0000256" key="3">
    <source>
        <dbReference type="ARBA" id="ARBA00022737"/>
    </source>
</evidence>
<feature type="domain" description="C2H2-type" evidence="11">
    <location>
        <begin position="331"/>
        <end position="358"/>
    </location>
</feature>
<dbReference type="OMA" id="ENIMEYP"/>
<feature type="domain" description="C2H2-type" evidence="11">
    <location>
        <begin position="192"/>
        <end position="219"/>
    </location>
</feature>
<dbReference type="InParanoid" id="A0A7R8V6V9"/>
<dbReference type="OrthoDB" id="8117402at2759"/>
<dbReference type="FunFam" id="3.30.160.60:FF:000446">
    <property type="entry name" value="Zinc finger protein"/>
    <property type="match status" value="1"/>
</dbReference>
<evidence type="ECO:0000256" key="1">
    <source>
        <dbReference type="ARBA" id="ARBA00004123"/>
    </source>
</evidence>
<dbReference type="SMART" id="SM00355">
    <property type="entry name" value="ZnF_C2H2"/>
    <property type="match status" value="8"/>
</dbReference>
<feature type="domain" description="C2H2-type" evidence="11">
    <location>
        <begin position="248"/>
        <end position="275"/>
    </location>
</feature>
<dbReference type="GO" id="GO:0001227">
    <property type="term" value="F:DNA-binding transcription repressor activity, RNA polymerase II-specific"/>
    <property type="evidence" value="ECO:0007669"/>
    <property type="project" value="TreeGrafter"/>
</dbReference>
<dbReference type="PROSITE" id="PS50157">
    <property type="entry name" value="ZINC_FINGER_C2H2_2"/>
    <property type="match status" value="6"/>
</dbReference>
<dbReference type="InterPro" id="IPR013087">
    <property type="entry name" value="Znf_C2H2_type"/>
</dbReference>
<organism evidence="12 13">
    <name type="scientific">Hermetia illucens</name>
    <name type="common">Black soldier fly</name>
    <dbReference type="NCBI Taxonomy" id="343691"/>
    <lineage>
        <taxon>Eukaryota</taxon>
        <taxon>Metazoa</taxon>
        <taxon>Ecdysozoa</taxon>
        <taxon>Arthropoda</taxon>
        <taxon>Hexapoda</taxon>
        <taxon>Insecta</taxon>
        <taxon>Pterygota</taxon>
        <taxon>Neoptera</taxon>
        <taxon>Endopterygota</taxon>
        <taxon>Diptera</taxon>
        <taxon>Brachycera</taxon>
        <taxon>Stratiomyomorpha</taxon>
        <taxon>Stratiomyidae</taxon>
        <taxon>Hermetiinae</taxon>
        <taxon>Hermetia</taxon>
    </lineage>
</organism>
<evidence type="ECO:0000256" key="6">
    <source>
        <dbReference type="ARBA" id="ARBA00023015"/>
    </source>
</evidence>
<feature type="domain" description="C2H2-type" evidence="11">
    <location>
        <begin position="220"/>
        <end position="247"/>
    </location>
</feature>
<dbReference type="FunFam" id="3.30.160.60:FF:000325">
    <property type="entry name" value="ZFP90 zinc finger protein"/>
    <property type="match status" value="1"/>
</dbReference>
<dbReference type="FunFam" id="3.30.160.60:FF:001498">
    <property type="entry name" value="Zinc finger protein 404"/>
    <property type="match status" value="1"/>
</dbReference>
<reference evidence="12 13" key="1">
    <citation type="submission" date="2020-11" db="EMBL/GenBank/DDBJ databases">
        <authorList>
            <person name="Wallbank WR R."/>
            <person name="Pardo Diaz C."/>
            <person name="Kozak K."/>
            <person name="Martin S."/>
            <person name="Jiggins C."/>
            <person name="Moest M."/>
            <person name="Warren A I."/>
            <person name="Generalovic N T."/>
            <person name="Byers J.R.P. K."/>
            <person name="Montejo-Kovacevich G."/>
            <person name="Yen C E."/>
        </authorList>
    </citation>
    <scope>NUCLEOTIDE SEQUENCE [LARGE SCALE GENOMIC DNA]</scope>
</reference>
<accession>A0A7R8V6V9</accession>
<evidence type="ECO:0000313" key="13">
    <source>
        <dbReference type="Proteomes" id="UP000594454"/>
    </source>
</evidence>
<dbReference type="EMBL" id="LR899014">
    <property type="protein sequence ID" value="CAD7093102.1"/>
    <property type="molecule type" value="Genomic_DNA"/>
</dbReference>
<dbReference type="FunFam" id="3.30.160.60:FF:000925">
    <property type="entry name" value="Zinc finger protein 668"/>
    <property type="match status" value="1"/>
</dbReference>
<gene>
    <name evidence="12" type="ORF">HERILL_LOCUS15409</name>
</gene>